<protein>
    <recommendedName>
        <fullName evidence="5">LYR motif-containing protein 2</fullName>
    </recommendedName>
</protein>
<accession>A0AAW1P098</accession>
<keyword evidence="4" id="KW-0496">Mitochondrion</keyword>
<comment type="subcellular location">
    <subcellularLocation>
        <location evidence="1">Mitochondrion</location>
    </subcellularLocation>
</comment>
<dbReference type="InterPro" id="IPR008011">
    <property type="entry name" value="Complex1_LYR_dom"/>
</dbReference>
<keyword evidence="3" id="KW-0809">Transit peptide</keyword>
<evidence type="ECO:0000256" key="1">
    <source>
        <dbReference type="ARBA" id="ARBA00004173"/>
    </source>
</evidence>
<evidence type="ECO:0000256" key="4">
    <source>
        <dbReference type="ARBA" id="ARBA00023128"/>
    </source>
</evidence>
<evidence type="ECO:0000313" key="9">
    <source>
        <dbReference type="Proteomes" id="UP001465755"/>
    </source>
</evidence>
<dbReference type="GO" id="GO:0005739">
    <property type="term" value="C:mitochondrion"/>
    <property type="evidence" value="ECO:0007669"/>
    <property type="project" value="UniProtKB-SubCell"/>
</dbReference>
<evidence type="ECO:0000256" key="2">
    <source>
        <dbReference type="ARBA" id="ARBA00009508"/>
    </source>
</evidence>
<comment type="function">
    <text evidence="6">Involved in efficient integration of the N-module into mitochondrial respiratory chain complex I.</text>
</comment>
<dbReference type="InterPro" id="IPR045293">
    <property type="entry name" value="Complex1_LYR_LYRM2"/>
</dbReference>
<dbReference type="Pfam" id="PF05347">
    <property type="entry name" value="Complex1_LYR"/>
    <property type="match status" value="1"/>
</dbReference>
<proteinExistence type="inferred from homology"/>
<dbReference type="AlphaFoldDB" id="A0AAW1P098"/>
<sequence length="80" mass="9207">MAGPDLQSFIFRGQALQLYRKFLRTIRNAPPDTREELHRFIKQEFRNSAAANDAYAMKYRLSEGRTQLKQLGETLGMTAA</sequence>
<dbReference type="CDD" id="cd20262">
    <property type="entry name" value="Complex1_LYR_LYRM2"/>
    <property type="match status" value="1"/>
</dbReference>
<comment type="similarity">
    <text evidence="2">Belongs to the complex I LYR family.</text>
</comment>
<organism evidence="8 9">
    <name type="scientific">Symbiochloris irregularis</name>
    <dbReference type="NCBI Taxonomy" id="706552"/>
    <lineage>
        <taxon>Eukaryota</taxon>
        <taxon>Viridiplantae</taxon>
        <taxon>Chlorophyta</taxon>
        <taxon>core chlorophytes</taxon>
        <taxon>Trebouxiophyceae</taxon>
        <taxon>Trebouxiales</taxon>
        <taxon>Trebouxiaceae</taxon>
        <taxon>Symbiochloris</taxon>
    </lineage>
</organism>
<dbReference type="Proteomes" id="UP001465755">
    <property type="component" value="Unassembled WGS sequence"/>
</dbReference>
<evidence type="ECO:0000256" key="6">
    <source>
        <dbReference type="ARBA" id="ARBA00044735"/>
    </source>
</evidence>
<comment type="caution">
    <text evidence="8">The sequence shown here is derived from an EMBL/GenBank/DDBJ whole genome shotgun (WGS) entry which is preliminary data.</text>
</comment>
<dbReference type="PANTHER" id="PTHR13675:SF0">
    <property type="entry name" value="LYR MOTIF-CONTAINING PROTEIN 2"/>
    <property type="match status" value="1"/>
</dbReference>
<evidence type="ECO:0000256" key="5">
    <source>
        <dbReference type="ARBA" id="ARBA00026235"/>
    </source>
</evidence>
<dbReference type="EMBL" id="JALJOQ010000061">
    <property type="protein sequence ID" value="KAK9803211.1"/>
    <property type="molecule type" value="Genomic_DNA"/>
</dbReference>
<evidence type="ECO:0000313" key="8">
    <source>
        <dbReference type="EMBL" id="KAK9803211.1"/>
    </source>
</evidence>
<name>A0AAW1P098_9CHLO</name>
<evidence type="ECO:0000259" key="7">
    <source>
        <dbReference type="Pfam" id="PF05347"/>
    </source>
</evidence>
<keyword evidence="9" id="KW-1185">Reference proteome</keyword>
<gene>
    <name evidence="8" type="ORF">WJX73_003547</name>
</gene>
<feature type="domain" description="Complex 1 LYR protein" evidence="7">
    <location>
        <begin position="14"/>
        <end position="70"/>
    </location>
</feature>
<dbReference type="PANTHER" id="PTHR13675">
    <property type="entry name" value="LYR MOTIF-CONTAINING PROTEIN 2"/>
    <property type="match status" value="1"/>
</dbReference>
<reference evidence="8 9" key="1">
    <citation type="journal article" date="2024" name="Nat. Commun.">
        <title>Phylogenomics reveals the evolutionary origins of lichenization in chlorophyte algae.</title>
        <authorList>
            <person name="Puginier C."/>
            <person name="Libourel C."/>
            <person name="Otte J."/>
            <person name="Skaloud P."/>
            <person name="Haon M."/>
            <person name="Grisel S."/>
            <person name="Petersen M."/>
            <person name="Berrin J.G."/>
            <person name="Delaux P.M."/>
            <person name="Dal Grande F."/>
            <person name="Keller J."/>
        </authorList>
    </citation>
    <scope>NUCLEOTIDE SEQUENCE [LARGE SCALE GENOMIC DNA]</scope>
    <source>
        <strain evidence="8 9">SAG 2036</strain>
    </source>
</reference>
<evidence type="ECO:0000256" key="3">
    <source>
        <dbReference type="ARBA" id="ARBA00022946"/>
    </source>
</evidence>